<dbReference type="GO" id="GO:0009116">
    <property type="term" value="P:nucleoside metabolic process"/>
    <property type="evidence" value="ECO:0007669"/>
    <property type="project" value="InterPro"/>
</dbReference>
<dbReference type="InterPro" id="IPR044580">
    <property type="entry name" value="MTAN"/>
</dbReference>
<dbReference type="Gene3D" id="3.40.50.1580">
    <property type="entry name" value="Nucleoside phosphorylase domain"/>
    <property type="match status" value="1"/>
</dbReference>
<dbReference type="GO" id="GO:0019509">
    <property type="term" value="P:L-methionine salvage from methylthioadenosine"/>
    <property type="evidence" value="ECO:0007669"/>
    <property type="project" value="InterPro"/>
</dbReference>
<comment type="caution">
    <text evidence="2">The sequence shown here is derived from an EMBL/GenBank/DDBJ whole genome shotgun (WGS) entry which is preliminary data.</text>
</comment>
<dbReference type="OrthoDB" id="1153057at2759"/>
<dbReference type="InterPro" id="IPR000845">
    <property type="entry name" value="Nucleoside_phosphorylase_d"/>
</dbReference>
<accession>A0A9N8EFY2</accession>
<keyword evidence="3" id="KW-1185">Reference proteome</keyword>
<dbReference type="CDD" id="cd09008">
    <property type="entry name" value="MTAN"/>
    <property type="match status" value="1"/>
</dbReference>
<evidence type="ECO:0000313" key="3">
    <source>
        <dbReference type="Proteomes" id="UP001153069"/>
    </source>
</evidence>
<gene>
    <name evidence="2" type="ORF">SEMRO_1099_G241140.1</name>
</gene>
<reference evidence="2" key="1">
    <citation type="submission" date="2020-06" db="EMBL/GenBank/DDBJ databases">
        <authorList>
            <consortium name="Plant Systems Biology data submission"/>
        </authorList>
    </citation>
    <scope>NUCLEOTIDE SEQUENCE</scope>
    <source>
        <strain evidence="2">D6</strain>
    </source>
</reference>
<evidence type="ECO:0000259" key="1">
    <source>
        <dbReference type="Pfam" id="PF01048"/>
    </source>
</evidence>
<organism evidence="2 3">
    <name type="scientific">Seminavis robusta</name>
    <dbReference type="NCBI Taxonomy" id="568900"/>
    <lineage>
        <taxon>Eukaryota</taxon>
        <taxon>Sar</taxon>
        <taxon>Stramenopiles</taxon>
        <taxon>Ochrophyta</taxon>
        <taxon>Bacillariophyta</taxon>
        <taxon>Bacillariophyceae</taxon>
        <taxon>Bacillariophycidae</taxon>
        <taxon>Naviculales</taxon>
        <taxon>Naviculaceae</taxon>
        <taxon>Seminavis</taxon>
    </lineage>
</organism>
<dbReference type="Pfam" id="PF01048">
    <property type="entry name" value="PNP_UDP_1"/>
    <property type="match status" value="1"/>
</dbReference>
<dbReference type="PANTHER" id="PTHR46994:SF1">
    <property type="entry name" value="5'-METHYLTHIOADENOSINE NUCLEOSIDASE"/>
    <property type="match status" value="1"/>
</dbReference>
<dbReference type="PANTHER" id="PTHR46994">
    <property type="entry name" value="5'-METHYLTHIOADENOSINE/S-ADENOSYLHOMOCYSTEINE NUCLEOSIDASE 1"/>
    <property type="match status" value="1"/>
</dbReference>
<dbReference type="InterPro" id="IPR035994">
    <property type="entry name" value="Nucleoside_phosphorylase_sf"/>
</dbReference>
<evidence type="ECO:0000313" key="2">
    <source>
        <dbReference type="EMBL" id="CAB9520397.1"/>
    </source>
</evidence>
<sequence>MAIEDVIVAIAMEAEAKPFIDHLGLKKDESFFPPHTPFVAFTGTHNQCKVTVVFNGKDTVYNTGVDNVGTVPASIATFLALNKMTSEAPDKEHLLINAGTCGGFKRKGAEIGDVFLTTAVANHDRRIPIPDFVPLGIGKLETVNATKMAEAFSYKTGVCTTGNSLDKTEKDDELMLANDASVKDMEAAAIAWSCKLHNVPFLGVKVVTDIVDGGVPTQDEFLENLQSASKSLQGALPKVLDYVCGKTHSEL</sequence>
<dbReference type="Proteomes" id="UP001153069">
    <property type="component" value="Unassembled WGS sequence"/>
</dbReference>
<dbReference type="SUPFAM" id="SSF53167">
    <property type="entry name" value="Purine and uridine phosphorylases"/>
    <property type="match status" value="1"/>
</dbReference>
<feature type="domain" description="Nucleoside phosphorylase" evidence="1">
    <location>
        <begin position="6"/>
        <end position="238"/>
    </location>
</feature>
<name>A0A9N8EFY2_9STRA</name>
<proteinExistence type="predicted"/>
<protein>
    <submittedName>
        <fullName evidence="2">5'-methylthioadenosine/S-adenosylhomocysteine nucleosidase 2</fullName>
    </submittedName>
</protein>
<dbReference type="GO" id="GO:0008930">
    <property type="term" value="F:methylthioadenosine nucleosidase activity"/>
    <property type="evidence" value="ECO:0007669"/>
    <property type="project" value="InterPro"/>
</dbReference>
<dbReference type="EMBL" id="CAICTM010001097">
    <property type="protein sequence ID" value="CAB9520397.1"/>
    <property type="molecule type" value="Genomic_DNA"/>
</dbReference>
<dbReference type="AlphaFoldDB" id="A0A9N8EFY2"/>